<dbReference type="GO" id="GO:0016020">
    <property type="term" value="C:membrane"/>
    <property type="evidence" value="ECO:0007669"/>
    <property type="project" value="TreeGrafter"/>
</dbReference>
<dbReference type="SUPFAM" id="SSF56801">
    <property type="entry name" value="Acetyl-CoA synthetase-like"/>
    <property type="match status" value="1"/>
</dbReference>
<dbReference type="GeneID" id="5543272"/>
<dbReference type="GO" id="GO:0015916">
    <property type="term" value="P:fatty-acyl-CoA transport"/>
    <property type="evidence" value="ECO:0007669"/>
    <property type="project" value="EnsemblFungi"/>
</dbReference>
<dbReference type="FunCoup" id="A7TRA0">
    <property type="interactions" value="304"/>
</dbReference>
<keyword evidence="5" id="KW-1185">Reference proteome</keyword>
<dbReference type="GO" id="GO:0042760">
    <property type="term" value="P:very long-chain fatty acid catabolic process"/>
    <property type="evidence" value="ECO:0007669"/>
    <property type="project" value="EnsemblFungi"/>
</dbReference>
<dbReference type="GO" id="GO:0005524">
    <property type="term" value="F:ATP binding"/>
    <property type="evidence" value="ECO:0007669"/>
    <property type="project" value="UniProtKB-KW"/>
</dbReference>
<feature type="domain" description="AMP-dependent synthetase/ligase" evidence="3">
    <location>
        <begin position="134"/>
        <end position="555"/>
    </location>
</feature>
<dbReference type="STRING" id="436907.A7TRA0"/>
<evidence type="ECO:0000256" key="1">
    <source>
        <dbReference type="ARBA" id="ARBA00022741"/>
    </source>
</evidence>
<dbReference type="PhylomeDB" id="A7TRA0"/>
<dbReference type="GO" id="GO:0031956">
    <property type="term" value="F:medium-chain fatty acid-CoA ligase activity"/>
    <property type="evidence" value="ECO:0007669"/>
    <property type="project" value="EnsemblFungi"/>
</dbReference>
<dbReference type="EMBL" id="DS480474">
    <property type="protein sequence ID" value="EDO15196.1"/>
    <property type="molecule type" value="Genomic_DNA"/>
</dbReference>
<dbReference type="GO" id="GO:0015910">
    <property type="term" value="P:long-chain fatty acid import into peroxisome"/>
    <property type="evidence" value="ECO:0007669"/>
    <property type="project" value="EnsemblFungi"/>
</dbReference>
<dbReference type="InterPro" id="IPR042099">
    <property type="entry name" value="ANL_N_sf"/>
</dbReference>
<dbReference type="InterPro" id="IPR020845">
    <property type="entry name" value="AMP-binding_CS"/>
</dbReference>
<evidence type="ECO:0000313" key="4">
    <source>
        <dbReference type="EMBL" id="EDO15196.1"/>
    </source>
</evidence>
<sequence>METEKEFSVVDLVDSDPRFKSLKDELSRFKKGSDEYFLELINSMPLSSWPKYTAFLKQQAVPLETSNKPGYSPVYRSSLSKNDLVTCMDSIKLKTFYDHFQFAVRSWPQNDCLGVRPYDESSGQWLDHYEFEDYATVNERSRNIGSGIMTLVNTKRLRSLTSNDFIVSILSFNRPEWVLTDLACQQYSLTNTALYETLGPETSEYIMNLTESPVLLFAKSNMYRVMEIIPKLKFVNTLVVLEDIDNEELKIINDSIFAHSKNSLGEKVSLFSLRQVEEIGKLNQIPVIPPTPDSLYTISFTSGTTGMPKGVEMTHRNVASGIAFAFSTFRIPKHKRGKQLHDMCFLPLAHIFERMLLAYNISSGFGLGFLHKPDPAVLVEDLKILKPDVVSLVPRVLTKFEAGIKNALEKSGFQKNVASNIIEMKQTRITSKGGPDRSLMNYLIYHRVLIDKIRESLGLENASYMVTGSAPISYDTLVFLKSSLDIGMRQGFGMTESFAGVCLSEPHEKDAGSCGAIGISSECRLKSVPSMGYDAEKDLKGELQLRGPQIFKRYFKREDVTTESFDEEGWFSTGDVGRIDEKGRLYVIDRVKNFFKLAQGEYIAPEKIENSYLSSCPLITQIFVFGDSLQTYLVGVVGIDPDMVQQALIKENPSVKNMSASQLVEALNSDSKLRKQLLSIMNTFIKGLQGFEKVHNIYVGLEPLRVEDDVVTPTFKIKRPKATKFFKDQLDALYAEGSIIKNGNL</sequence>
<protein>
    <recommendedName>
        <fullName evidence="3">AMP-dependent synthetase/ligase domain-containing protein</fullName>
    </recommendedName>
</protein>
<dbReference type="AlphaFoldDB" id="A7TRA0"/>
<dbReference type="KEGG" id="vpo:Kpol_401p1"/>
<evidence type="ECO:0000313" key="5">
    <source>
        <dbReference type="Proteomes" id="UP000000267"/>
    </source>
</evidence>
<reference evidence="4 5" key="1">
    <citation type="journal article" date="2007" name="Proc. Natl. Acad. Sci. U.S.A.">
        <title>Independent sorting-out of thousands of duplicated gene pairs in two yeast species descended from a whole-genome duplication.</title>
        <authorList>
            <person name="Scannell D.R."/>
            <person name="Frank A.C."/>
            <person name="Conant G.C."/>
            <person name="Byrne K.P."/>
            <person name="Woolfit M."/>
            <person name="Wolfe K.H."/>
        </authorList>
    </citation>
    <scope>NUCLEOTIDE SEQUENCE [LARGE SCALE GENOMIC DNA]</scope>
    <source>
        <strain evidence="5">ATCC 22028 / DSM 70294 / BCRC 21397 / CBS 2163 / NBRC 10782 / NRRL Y-8283 / UCD 57-17</strain>
    </source>
</reference>
<dbReference type="Gene3D" id="3.40.50.12780">
    <property type="entry name" value="N-terminal domain of ligase-like"/>
    <property type="match status" value="1"/>
</dbReference>
<dbReference type="HOGENOM" id="CLU_000022_45_4_1"/>
<name>A7TRA0_VANPO</name>
<dbReference type="Pfam" id="PF00501">
    <property type="entry name" value="AMP-binding"/>
    <property type="match status" value="1"/>
</dbReference>
<dbReference type="GO" id="GO:0005783">
    <property type="term" value="C:endoplasmic reticulum"/>
    <property type="evidence" value="ECO:0007669"/>
    <property type="project" value="TreeGrafter"/>
</dbReference>
<evidence type="ECO:0000256" key="2">
    <source>
        <dbReference type="ARBA" id="ARBA00022840"/>
    </source>
</evidence>
<dbReference type="GO" id="GO:0031957">
    <property type="term" value="F:very long-chain fatty acid-CoA ligase activity"/>
    <property type="evidence" value="ECO:0007669"/>
    <property type="project" value="EnsemblFungi"/>
</dbReference>
<dbReference type="PROSITE" id="PS00455">
    <property type="entry name" value="AMP_BINDING"/>
    <property type="match status" value="1"/>
</dbReference>
<dbReference type="GO" id="GO:0006635">
    <property type="term" value="P:fatty acid beta-oxidation"/>
    <property type="evidence" value="ECO:0007669"/>
    <property type="project" value="EnsemblFungi"/>
</dbReference>
<dbReference type="PANTHER" id="PTHR43272:SF33">
    <property type="entry name" value="AMP-BINDING DOMAIN-CONTAINING PROTEIN-RELATED"/>
    <property type="match status" value="1"/>
</dbReference>
<keyword evidence="1" id="KW-0547">Nucleotide-binding</keyword>
<dbReference type="Proteomes" id="UP000000267">
    <property type="component" value="Unassembled WGS sequence"/>
</dbReference>
<dbReference type="InterPro" id="IPR000873">
    <property type="entry name" value="AMP-dep_synth/lig_dom"/>
</dbReference>
<dbReference type="GO" id="GO:0005777">
    <property type="term" value="C:peroxisome"/>
    <property type="evidence" value="ECO:0007669"/>
    <property type="project" value="EnsemblFungi"/>
</dbReference>
<dbReference type="GO" id="GO:0004467">
    <property type="term" value="F:long-chain fatty acid-CoA ligase activity"/>
    <property type="evidence" value="ECO:0007669"/>
    <property type="project" value="EnsemblFungi"/>
</dbReference>
<proteinExistence type="predicted"/>
<gene>
    <name evidence="4" type="ORF">Kpol_401p1</name>
</gene>
<keyword evidence="2" id="KW-0067">ATP-binding</keyword>
<dbReference type="eggNOG" id="KOG1256">
    <property type="taxonomic scope" value="Eukaryota"/>
</dbReference>
<dbReference type="OrthoDB" id="1700726at2759"/>
<dbReference type="RefSeq" id="XP_001643054.1">
    <property type="nucleotide sequence ID" value="XM_001643004.1"/>
</dbReference>
<evidence type="ECO:0000259" key="3">
    <source>
        <dbReference type="Pfam" id="PF00501"/>
    </source>
</evidence>
<organism evidence="5">
    <name type="scientific">Vanderwaltozyma polyspora (strain ATCC 22028 / DSM 70294 / BCRC 21397 / CBS 2163 / NBRC 10782 / NRRL Y-8283 / UCD 57-17)</name>
    <name type="common">Kluyveromyces polysporus</name>
    <dbReference type="NCBI Taxonomy" id="436907"/>
    <lineage>
        <taxon>Eukaryota</taxon>
        <taxon>Fungi</taxon>
        <taxon>Dikarya</taxon>
        <taxon>Ascomycota</taxon>
        <taxon>Saccharomycotina</taxon>
        <taxon>Saccharomycetes</taxon>
        <taxon>Saccharomycetales</taxon>
        <taxon>Saccharomycetaceae</taxon>
        <taxon>Vanderwaltozyma</taxon>
    </lineage>
</organism>
<accession>A7TRA0</accession>
<dbReference type="InParanoid" id="A7TRA0"/>
<dbReference type="PANTHER" id="PTHR43272">
    <property type="entry name" value="LONG-CHAIN-FATTY-ACID--COA LIGASE"/>
    <property type="match status" value="1"/>
</dbReference>
<dbReference type="OMA" id="EWIVRDS"/>